<dbReference type="Proteomes" id="UP000299102">
    <property type="component" value="Unassembled WGS sequence"/>
</dbReference>
<keyword evidence="2" id="KW-1185">Reference proteome</keyword>
<evidence type="ECO:0000313" key="2">
    <source>
        <dbReference type="Proteomes" id="UP000299102"/>
    </source>
</evidence>
<gene>
    <name evidence="1" type="ORF">EVAR_4941_1</name>
</gene>
<proteinExistence type="predicted"/>
<evidence type="ECO:0000313" key="1">
    <source>
        <dbReference type="EMBL" id="GBP31706.1"/>
    </source>
</evidence>
<dbReference type="AlphaFoldDB" id="A0A4C1V0C5"/>
<protein>
    <submittedName>
        <fullName evidence="1">Uncharacterized protein</fullName>
    </submittedName>
</protein>
<reference evidence="1 2" key="1">
    <citation type="journal article" date="2019" name="Commun. Biol.">
        <title>The bagworm genome reveals a unique fibroin gene that provides high tensile strength.</title>
        <authorList>
            <person name="Kono N."/>
            <person name="Nakamura H."/>
            <person name="Ohtoshi R."/>
            <person name="Tomita M."/>
            <person name="Numata K."/>
            <person name="Arakawa K."/>
        </authorList>
    </citation>
    <scope>NUCLEOTIDE SEQUENCE [LARGE SCALE GENOMIC DNA]</scope>
</reference>
<name>A0A4C1V0C5_EUMVA</name>
<comment type="caution">
    <text evidence="1">The sequence shown here is derived from an EMBL/GenBank/DDBJ whole genome shotgun (WGS) entry which is preliminary data.</text>
</comment>
<organism evidence="1 2">
    <name type="scientific">Eumeta variegata</name>
    <name type="common">Bagworm moth</name>
    <name type="synonym">Eumeta japonica</name>
    <dbReference type="NCBI Taxonomy" id="151549"/>
    <lineage>
        <taxon>Eukaryota</taxon>
        <taxon>Metazoa</taxon>
        <taxon>Ecdysozoa</taxon>
        <taxon>Arthropoda</taxon>
        <taxon>Hexapoda</taxon>
        <taxon>Insecta</taxon>
        <taxon>Pterygota</taxon>
        <taxon>Neoptera</taxon>
        <taxon>Endopterygota</taxon>
        <taxon>Lepidoptera</taxon>
        <taxon>Glossata</taxon>
        <taxon>Ditrysia</taxon>
        <taxon>Tineoidea</taxon>
        <taxon>Psychidae</taxon>
        <taxon>Oiketicinae</taxon>
        <taxon>Eumeta</taxon>
    </lineage>
</organism>
<dbReference type="EMBL" id="BGZK01000250">
    <property type="protein sequence ID" value="GBP31706.1"/>
    <property type="molecule type" value="Genomic_DNA"/>
</dbReference>
<accession>A0A4C1V0C5</accession>
<sequence>MTLPRSKWGRAGSNSICCTDTTSLLVFVPRDTMPKNISIHTMETLHSPVMMLIELSTSLDGSALSPLSHRYIDFDKKCSIAVTTRTGEHIESFILPTASAHRAIAVDEDCVRLTTGL</sequence>